<organism evidence="1 2">
    <name type="scientific">Coleophoma crateriformis</name>
    <dbReference type="NCBI Taxonomy" id="565419"/>
    <lineage>
        <taxon>Eukaryota</taxon>
        <taxon>Fungi</taxon>
        <taxon>Dikarya</taxon>
        <taxon>Ascomycota</taxon>
        <taxon>Pezizomycotina</taxon>
        <taxon>Leotiomycetes</taxon>
        <taxon>Helotiales</taxon>
        <taxon>Dermateaceae</taxon>
        <taxon>Coleophoma</taxon>
    </lineage>
</organism>
<dbReference type="EMBL" id="PDLN01000015">
    <property type="protein sequence ID" value="RDW65359.1"/>
    <property type="molecule type" value="Genomic_DNA"/>
</dbReference>
<dbReference type="Gene3D" id="3.40.50.300">
    <property type="entry name" value="P-loop containing nucleotide triphosphate hydrolases"/>
    <property type="match status" value="1"/>
</dbReference>
<dbReference type="SUPFAM" id="SSF52540">
    <property type="entry name" value="P-loop containing nucleoside triphosphate hydrolases"/>
    <property type="match status" value="1"/>
</dbReference>
<accession>A0A3D8QU83</accession>
<dbReference type="PANTHER" id="PTHR37807:SF3">
    <property type="entry name" value="OS07G0160300 PROTEIN"/>
    <property type="match status" value="1"/>
</dbReference>
<protein>
    <submittedName>
        <fullName evidence="1">Uncharacterized protein</fullName>
    </submittedName>
</protein>
<dbReference type="AlphaFoldDB" id="A0A3D8QU83"/>
<name>A0A3D8QU83_9HELO</name>
<evidence type="ECO:0000313" key="1">
    <source>
        <dbReference type="EMBL" id="RDW65359.1"/>
    </source>
</evidence>
<gene>
    <name evidence="1" type="ORF">BP5796_10051</name>
</gene>
<proteinExistence type="predicted"/>
<dbReference type="InterPro" id="IPR027417">
    <property type="entry name" value="P-loop_NTPase"/>
</dbReference>
<comment type="caution">
    <text evidence="1">The sequence shown here is derived from an EMBL/GenBank/DDBJ whole genome shotgun (WGS) entry which is preliminary data.</text>
</comment>
<reference evidence="1 2" key="1">
    <citation type="journal article" date="2018" name="IMA Fungus">
        <title>IMA Genome-F 9: Draft genome sequence of Annulohypoxylon stygium, Aspergillus mulundensis, Berkeleyomyces basicola (syn. Thielaviopsis basicola), Ceratocystis smalleyi, two Cercospora beticola strains, Coleophoma cylindrospora, Fusarium fracticaudum, Phialophora cf. hyalina, and Morchella septimelata.</title>
        <authorList>
            <person name="Wingfield B.D."/>
            <person name="Bills G.F."/>
            <person name="Dong Y."/>
            <person name="Huang W."/>
            <person name="Nel W.J."/>
            <person name="Swalarsk-Parry B.S."/>
            <person name="Vaghefi N."/>
            <person name="Wilken P.M."/>
            <person name="An Z."/>
            <person name="de Beer Z.W."/>
            <person name="De Vos L."/>
            <person name="Chen L."/>
            <person name="Duong T.A."/>
            <person name="Gao Y."/>
            <person name="Hammerbacher A."/>
            <person name="Kikkert J.R."/>
            <person name="Li Y."/>
            <person name="Li H."/>
            <person name="Li K."/>
            <person name="Li Q."/>
            <person name="Liu X."/>
            <person name="Ma X."/>
            <person name="Naidoo K."/>
            <person name="Pethybridge S.J."/>
            <person name="Sun J."/>
            <person name="Steenkamp E.T."/>
            <person name="van der Nest M.A."/>
            <person name="van Wyk S."/>
            <person name="Wingfield M.J."/>
            <person name="Xiong C."/>
            <person name="Yue Q."/>
            <person name="Zhang X."/>
        </authorList>
    </citation>
    <scope>NUCLEOTIDE SEQUENCE [LARGE SCALE GENOMIC DNA]</scope>
    <source>
        <strain evidence="1 2">BP5796</strain>
    </source>
</reference>
<keyword evidence="2" id="KW-1185">Reference proteome</keyword>
<dbReference type="Proteomes" id="UP000256328">
    <property type="component" value="Unassembled WGS sequence"/>
</dbReference>
<dbReference type="OrthoDB" id="3231855at2759"/>
<dbReference type="Pfam" id="PF13671">
    <property type="entry name" value="AAA_33"/>
    <property type="match status" value="1"/>
</dbReference>
<sequence>MPNYIIQMSGAPGSGKSTLSQKLRHIIGGVIINHDLLKSFFLDNDIPFEQSARLTYLFQWILAEDLIKQGHTHIIIDSTCNHKETLDQGTALAQKYSYSYRYIECRVDDIDLLEKRLYNRVSMRSQRSSVNQPPIDAASDASYFEDYHTLFQRWINNPCRPASDAIIVDSTGSLEDCLDYVLKRITTSSSGQPRQAPISRSHATDDL</sequence>
<dbReference type="PANTHER" id="PTHR37807">
    <property type="entry name" value="OS07G0160300 PROTEIN"/>
    <property type="match status" value="1"/>
</dbReference>
<evidence type="ECO:0000313" key="2">
    <source>
        <dbReference type="Proteomes" id="UP000256328"/>
    </source>
</evidence>